<dbReference type="EMBL" id="BPLR01008546">
    <property type="protein sequence ID" value="GIY25450.1"/>
    <property type="molecule type" value="Genomic_DNA"/>
</dbReference>
<proteinExistence type="predicted"/>
<reference evidence="1 2" key="1">
    <citation type="submission" date="2021-06" db="EMBL/GenBank/DDBJ databases">
        <title>Caerostris extrusa draft genome.</title>
        <authorList>
            <person name="Kono N."/>
            <person name="Arakawa K."/>
        </authorList>
    </citation>
    <scope>NUCLEOTIDE SEQUENCE [LARGE SCALE GENOMIC DNA]</scope>
</reference>
<dbReference type="AlphaFoldDB" id="A0AAV4RVJ1"/>
<evidence type="ECO:0000313" key="2">
    <source>
        <dbReference type="Proteomes" id="UP001054945"/>
    </source>
</evidence>
<keyword evidence="2" id="KW-1185">Reference proteome</keyword>
<accession>A0AAV4RVJ1</accession>
<sequence length="86" mass="10233">MQNPFLHWLPKKKHIRSSLMTLSWDILRSLVKRILRFPTSTSTHCAWQRLPCYRNLCALRTRGIYQRGWTFDKVRVTSSAVDISEQ</sequence>
<name>A0AAV4RVJ1_CAEEX</name>
<evidence type="ECO:0000313" key="1">
    <source>
        <dbReference type="EMBL" id="GIY25450.1"/>
    </source>
</evidence>
<protein>
    <submittedName>
        <fullName evidence="1">Uncharacterized protein</fullName>
    </submittedName>
</protein>
<organism evidence="1 2">
    <name type="scientific">Caerostris extrusa</name>
    <name type="common">Bark spider</name>
    <name type="synonym">Caerostris bankana</name>
    <dbReference type="NCBI Taxonomy" id="172846"/>
    <lineage>
        <taxon>Eukaryota</taxon>
        <taxon>Metazoa</taxon>
        <taxon>Ecdysozoa</taxon>
        <taxon>Arthropoda</taxon>
        <taxon>Chelicerata</taxon>
        <taxon>Arachnida</taxon>
        <taxon>Araneae</taxon>
        <taxon>Araneomorphae</taxon>
        <taxon>Entelegynae</taxon>
        <taxon>Araneoidea</taxon>
        <taxon>Araneidae</taxon>
        <taxon>Caerostris</taxon>
    </lineage>
</organism>
<comment type="caution">
    <text evidence="1">The sequence shown here is derived from an EMBL/GenBank/DDBJ whole genome shotgun (WGS) entry which is preliminary data.</text>
</comment>
<gene>
    <name evidence="1" type="ORF">CEXT_624961</name>
</gene>
<dbReference type="Proteomes" id="UP001054945">
    <property type="component" value="Unassembled WGS sequence"/>
</dbReference>